<dbReference type="AlphaFoldDB" id="A0A9P0KJF4"/>
<dbReference type="OrthoDB" id="6782207at2759"/>
<feature type="region of interest" description="Disordered" evidence="2">
    <location>
        <begin position="264"/>
        <end position="300"/>
    </location>
</feature>
<protein>
    <submittedName>
        <fullName evidence="3">Uncharacterized protein</fullName>
    </submittedName>
</protein>
<name>A0A9P0KJF4_ACAOB</name>
<organism evidence="3 4">
    <name type="scientific">Acanthoscelides obtectus</name>
    <name type="common">Bean weevil</name>
    <name type="synonym">Bruchus obtectus</name>
    <dbReference type="NCBI Taxonomy" id="200917"/>
    <lineage>
        <taxon>Eukaryota</taxon>
        <taxon>Metazoa</taxon>
        <taxon>Ecdysozoa</taxon>
        <taxon>Arthropoda</taxon>
        <taxon>Hexapoda</taxon>
        <taxon>Insecta</taxon>
        <taxon>Pterygota</taxon>
        <taxon>Neoptera</taxon>
        <taxon>Endopterygota</taxon>
        <taxon>Coleoptera</taxon>
        <taxon>Polyphaga</taxon>
        <taxon>Cucujiformia</taxon>
        <taxon>Chrysomeloidea</taxon>
        <taxon>Chrysomelidae</taxon>
        <taxon>Bruchinae</taxon>
        <taxon>Bruchini</taxon>
        <taxon>Acanthoscelides</taxon>
    </lineage>
</organism>
<reference evidence="3" key="1">
    <citation type="submission" date="2022-03" db="EMBL/GenBank/DDBJ databases">
        <authorList>
            <person name="Sayadi A."/>
        </authorList>
    </citation>
    <scope>NUCLEOTIDE SEQUENCE</scope>
</reference>
<dbReference type="Proteomes" id="UP001152888">
    <property type="component" value="Unassembled WGS sequence"/>
</dbReference>
<evidence type="ECO:0000256" key="1">
    <source>
        <dbReference type="SAM" id="Coils"/>
    </source>
</evidence>
<keyword evidence="4" id="KW-1185">Reference proteome</keyword>
<evidence type="ECO:0000256" key="2">
    <source>
        <dbReference type="SAM" id="MobiDB-lite"/>
    </source>
</evidence>
<evidence type="ECO:0000313" key="4">
    <source>
        <dbReference type="Proteomes" id="UP001152888"/>
    </source>
</evidence>
<evidence type="ECO:0000313" key="3">
    <source>
        <dbReference type="EMBL" id="CAH1973987.1"/>
    </source>
</evidence>
<accession>A0A9P0KJF4</accession>
<feature type="coiled-coil region" evidence="1">
    <location>
        <begin position="49"/>
        <end position="83"/>
    </location>
</feature>
<proteinExistence type="predicted"/>
<keyword evidence="1" id="KW-0175">Coiled coil</keyword>
<dbReference type="EMBL" id="CAKOFQ010006817">
    <property type="protein sequence ID" value="CAH1973987.1"/>
    <property type="molecule type" value="Genomic_DNA"/>
</dbReference>
<gene>
    <name evidence="3" type="ORF">ACAOBT_LOCUS10843</name>
</gene>
<sequence length="300" mass="34131">MNNEEFLERLMKITEESSRRVIEEANSKQSTEIKEYIKSEIDSLSVQLNDKLNQKISEIEEKYNELKIQYEKLQKELKKNNLIVFGLNAPSDCNLISFVIGKINSLLELSLVPSDINDVYTIGKQTSNKPIILKLVSYLKKKEILRNCKKLKGTNIAIGVELTPEEQKEQKILRQQLKKARKQNQNAFIKNRKLVVNGTEFTAHELIADEESSDEEEEIETGLQEGFTVGQKAGADINTPHEVAEDQAKGKEEQDVFITEIVKSTSKRKITQSAEPAAKQLRPRINSNPTSSKNKDSKQN</sequence>
<comment type="caution">
    <text evidence="3">The sequence shown here is derived from an EMBL/GenBank/DDBJ whole genome shotgun (WGS) entry which is preliminary data.</text>
</comment>